<dbReference type="EMBL" id="NBII01000002">
    <property type="protein sequence ID" value="PAV21589.1"/>
    <property type="molecule type" value="Genomic_DNA"/>
</dbReference>
<dbReference type="AlphaFoldDB" id="A0A286UPX7"/>
<accession>A0A286UPX7</accession>
<feature type="compositionally biased region" description="Basic and acidic residues" evidence="1">
    <location>
        <begin position="46"/>
        <end position="67"/>
    </location>
</feature>
<evidence type="ECO:0000256" key="1">
    <source>
        <dbReference type="SAM" id="MobiDB-lite"/>
    </source>
</evidence>
<organism evidence="2 3">
    <name type="scientific">Pyrrhoderma noxium</name>
    <dbReference type="NCBI Taxonomy" id="2282107"/>
    <lineage>
        <taxon>Eukaryota</taxon>
        <taxon>Fungi</taxon>
        <taxon>Dikarya</taxon>
        <taxon>Basidiomycota</taxon>
        <taxon>Agaricomycotina</taxon>
        <taxon>Agaricomycetes</taxon>
        <taxon>Hymenochaetales</taxon>
        <taxon>Hymenochaetaceae</taxon>
        <taxon>Pyrrhoderma</taxon>
    </lineage>
</organism>
<dbReference type="Proteomes" id="UP000217199">
    <property type="component" value="Unassembled WGS sequence"/>
</dbReference>
<proteinExistence type="predicted"/>
<evidence type="ECO:0000313" key="3">
    <source>
        <dbReference type="Proteomes" id="UP000217199"/>
    </source>
</evidence>
<sequence>MQRRLSSSNSGLESQVEENDNVRVHPPEHDHGHEEGGDGDGGSRSQEGDEHTESGGLQRDHDADTEVPRPASGQDDAAGVTVPQPAAAVDEDEEAEDGDEEMLYRVPGSFYFSEQDHVGGEGEDEGDAHHGRGHEHGWIGLFQRLGLHAHHRA</sequence>
<gene>
    <name evidence="2" type="ORF">PNOK_0154600</name>
</gene>
<feature type="compositionally biased region" description="Basic and acidic residues" evidence="1">
    <location>
        <begin position="20"/>
        <end position="36"/>
    </location>
</feature>
<protein>
    <submittedName>
        <fullName evidence="2">Uncharacterized protein</fullName>
    </submittedName>
</protein>
<feature type="compositionally biased region" description="Polar residues" evidence="1">
    <location>
        <begin position="1"/>
        <end position="13"/>
    </location>
</feature>
<dbReference type="InParanoid" id="A0A286UPX7"/>
<feature type="compositionally biased region" description="Acidic residues" evidence="1">
    <location>
        <begin position="89"/>
        <end position="101"/>
    </location>
</feature>
<keyword evidence="3" id="KW-1185">Reference proteome</keyword>
<reference evidence="2 3" key="1">
    <citation type="journal article" date="2017" name="Mol. Ecol.">
        <title>Comparative and population genomic landscape of Phellinus noxius: A hypervariable fungus causing root rot in trees.</title>
        <authorList>
            <person name="Chung C.L."/>
            <person name="Lee T.J."/>
            <person name="Akiba M."/>
            <person name="Lee H.H."/>
            <person name="Kuo T.H."/>
            <person name="Liu D."/>
            <person name="Ke H.M."/>
            <person name="Yokoi T."/>
            <person name="Roa M.B."/>
            <person name="Lu M.J."/>
            <person name="Chang Y.Y."/>
            <person name="Ann P.J."/>
            <person name="Tsai J.N."/>
            <person name="Chen C.Y."/>
            <person name="Tzean S.S."/>
            <person name="Ota Y."/>
            <person name="Hattori T."/>
            <person name="Sahashi N."/>
            <person name="Liou R.F."/>
            <person name="Kikuchi T."/>
            <person name="Tsai I.J."/>
        </authorList>
    </citation>
    <scope>NUCLEOTIDE SEQUENCE [LARGE SCALE GENOMIC DNA]</scope>
    <source>
        <strain evidence="2 3">FFPRI411160</strain>
    </source>
</reference>
<name>A0A286UPX7_9AGAM</name>
<feature type="region of interest" description="Disordered" evidence="1">
    <location>
        <begin position="1"/>
        <end position="135"/>
    </location>
</feature>
<evidence type="ECO:0000313" key="2">
    <source>
        <dbReference type="EMBL" id="PAV21589.1"/>
    </source>
</evidence>
<comment type="caution">
    <text evidence="2">The sequence shown here is derived from an EMBL/GenBank/DDBJ whole genome shotgun (WGS) entry which is preliminary data.</text>
</comment>